<evidence type="ECO:0000256" key="2">
    <source>
        <dbReference type="ARBA" id="ARBA00022801"/>
    </source>
</evidence>
<dbReference type="InterPro" id="IPR001650">
    <property type="entry name" value="Helicase_C-like"/>
</dbReference>
<keyword evidence="1" id="KW-0547">Nucleotide-binding</keyword>
<dbReference type="SUPFAM" id="SSF52540">
    <property type="entry name" value="P-loop containing nucleoside triphosphate hydrolases"/>
    <property type="match status" value="2"/>
</dbReference>
<feature type="region of interest" description="Disordered" evidence="4">
    <location>
        <begin position="1114"/>
        <end position="1154"/>
    </location>
</feature>
<keyword evidence="3" id="KW-0067">ATP-binding</keyword>
<dbReference type="Gene3D" id="3.40.50.300">
    <property type="entry name" value="P-loop containing nucleotide triphosphate hydrolases"/>
    <property type="match status" value="1"/>
</dbReference>
<dbReference type="Gene3D" id="3.40.50.10810">
    <property type="entry name" value="Tandem AAA-ATPase domain"/>
    <property type="match status" value="2"/>
</dbReference>
<feature type="region of interest" description="Disordered" evidence="4">
    <location>
        <begin position="817"/>
        <end position="844"/>
    </location>
</feature>
<dbReference type="GO" id="GO:0006281">
    <property type="term" value="P:DNA repair"/>
    <property type="evidence" value="ECO:0007669"/>
    <property type="project" value="TreeGrafter"/>
</dbReference>
<dbReference type="Proteomes" id="UP001295740">
    <property type="component" value="Unassembled WGS sequence"/>
</dbReference>
<organism evidence="6 7">
    <name type="scientific">Anthostomella pinea</name>
    <dbReference type="NCBI Taxonomy" id="933095"/>
    <lineage>
        <taxon>Eukaryota</taxon>
        <taxon>Fungi</taxon>
        <taxon>Dikarya</taxon>
        <taxon>Ascomycota</taxon>
        <taxon>Pezizomycotina</taxon>
        <taxon>Sordariomycetes</taxon>
        <taxon>Xylariomycetidae</taxon>
        <taxon>Xylariales</taxon>
        <taxon>Xylariaceae</taxon>
        <taxon>Anthostomella</taxon>
    </lineage>
</organism>
<feature type="compositionally biased region" description="Basic residues" evidence="4">
    <location>
        <begin position="1143"/>
        <end position="1154"/>
    </location>
</feature>
<feature type="region of interest" description="Disordered" evidence="4">
    <location>
        <begin position="1082"/>
        <end position="1101"/>
    </location>
</feature>
<dbReference type="EMBL" id="CAUWAG010000020">
    <property type="protein sequence ID" value="CAJ2512934.1"/>
    <property type="molecule type" value="Genomic_DNA"/>
</dbReference>
<evidence type="ECO:0000313" key="6">
    <source>
        <dbReference type="EMBL" id="CAJ2512934.1"/>
    </source>
</evidence>
<protein>
    <submittedName>
        <fullName evidence="6">Uu.00g010530.m01.CDS01</fullName>
    </submittedName>
</protein>
<dbReference type="SMART" id="SM00487">
    <property type="entry name" value="DEXDc"/>
    <property type="match status" value="1"/>
</dbReference>
<dbReference type="InterPro" id="IPR038718">
    <property type="entry name" value="SNF2-like_sf"/>
</dbReference>
<reference evidence="6" key="1">
    <citation type="submission" date="2023-10" db="EMBL/GenBank/DDBJ databases">
        <authorList>
            <person name="Hackl T."/>
        </authorList>
    </citation>
    <scope>NUCLEOTIDE SEQUENCE</scope>
</reference>
<dbReference type="InterPro" id="IPR000330">
    <property type="entry name" value="SNF2_N"/>
</dbReference>
<keyword evidence="7" id="KW-1185">Reference proteome</keyword>
<dbReference type="InterPro" id="IPR014001">
    <property type="entry name" value="Helicase_ATP-bd"/>
</dbReference>
<dbReference type="GO" id="GO:0008094">
    <property type="term" value="F:ATP-dependent activity, acting on DNA"/>
    <property type="evidence" value="ECO:0007669"/>
    <property type="project" value="TreeGrafter"/>
</dbReference>
<evidence type="ECO:0000256" key="3">
    <source>
        <dbReference type="ARBA" id="ARBA00022840"/>
    </source>
</evidence>
<feature type="compositionally biased region" description="Polar residues" evidence="4">
    <location>
        <begin position="819"/>
        <end position="837"/>
    </location>
</feature>
<feature type="compositionally biased region" description="Low complexity" evidence="4">
    <location>
        <begin position="1123"/>
        <end position="1141"/>
    </location>
</feature>
<dbReference type="InterPro" id="IPR050628">
    <property type="entry name" value="SNF2_RAD54_helicase_TF"/>
</dbReference>
<dbReference type="PANTHER" id="PTHR45626">
    <property type="entry name" value="TRANSCRIPTION TERMINATION FACTOR 2-RELATED"/>
    <property type="match status" value="1"/>
</dbReference>
<comment type="caution">
    <text evidence="6">The sequence shown here is derived from an EMBL/GenBank/DDBJ whole genome shotgun (WGS) entry which is preliminary data.</text>
</comment>
<dbReference type="InterPro" id="IPR027417">
    <property type="entry name" value="P-loop_NTPase"/>
</dbReference>
<gene>
    <name evidence="6" type="ORF">KHLLAP_LOCUS13402</name>
</gene>
<dbReference type="AlphaFoldDB" id="A0AAI8YPY5"/>
<dbReference type="PROSITE" id="PS51194">
    <property type="entry name" value="HELICASE_CTER"/>
    <property type="match status" value="1"/>
</dbReference>
<name>A0AAI8YPY5_9PEZI</name>
<dbReference type="CDD" id="cd18793">
    <property type="entry name" value="SF2_C_SNF"/>
    <property type="match status" value="1"/>
</dbReference>
<accession>A0AAI8YPY5</accession>
<keyword evidence="2" id="KW-0378">Hydrolase</keyword>
<dbReference type="InterPro" id="IPR049730">
    <property type="entry name" value="SNF2/RAD54-like_C"/>
</dbReference>
<proteinExistence type="predicted"/>
<evidence type="ECO:0000256" key="4">
    <source>
        <dbReference type="SAM" id="MobiDB-lite"/>
    </source>
</evidence>
<dbReference type="PANTHER" id="PTHR45626:SF51">
    <property type="entry name" value="SNF2-RELATED DOMAIN-CONTAINING PROTEIN"/>
    <property type="match status" value="1"/>
</dbReference>
<sequence>MEEKHWTTQYIPAGCIVIRADGNEKAPELLPPDVTGSWRLFAHPRDDLPPSSCLSAGTQQALLGSHTLKPFRDLWQHRYVHLSFSSIPQSDSQIIGRARVYVLPHDVNGGIKNVRPELIKASSLLLSCLEYASGCWDGHTSFTHQSHPTDQVGAALSDGKDTSLLAMFNNVTSPDPHPEAVADPYARDAMQGLLESQISGLSTSLYPYQGRSAALMLQRELEPGRIVDPRFRSVLDQSGCPWYYDDVSGMVLREPRYYDGLRGGILAEEMGTGKTLTCLALILSTRNEPTTPPEPFIPETSPRKRMGSLMDMAAAAVNKHSLPWKSYFESCKAQFNYDYQHCTQVLLQAENRAFYKVSNNLVEPRRSNRTAPRVVPPKEVFLSHTTLIIVPNNLVRQWQEEMKKHTTGLNVIVLVEKAPIPSLTVLLGYDVILFSETRFERLAMERSNGEGPAIDTYCPLEYVHFKRCIIDEGHKLGNRTRSWRSAVMMVLDRLEISARWVVTGTPSRGLYGVHQHAIAAKDTSRKGDAQDTSEVKLKQEKDDLQRIGNLAAKYLKVRPWANTKNEVGDSVADWNLYVLHPKQHAKGHDRKDCLAATLNSLIVRHRLPDVSDLLPPVNDKIVLLDGSFQDQLSLNLFSMMIIFNSVQSQRTDMDYFFHERQRKSLNQLVRNLKQASFFGGVFWSTEEITKSLETAESFLEKKAIPISAEDEDLLKRALEFGKMAVSNRLKAVSNQFHAMPLYLQSFPGGNGKSWSLDDNEAEGGLICTDAGMIHSLQKFLNPCIDAPTSLRIMIENGRLDRQGVSERSQALAAAIEASGGTTSQNPQATSLAGNTPLGNDRQAKPKSTPIIIEEDEQLGAAATSNIEIAEPLARTQIISSVSAKLSYLIDSIIKYQDEEQILVFYENDNIAYYLAGVLEILQVQHLIYTKAGLSPERRAKYVTTFTHNAKFRVMLMDISQAAFGLDMRSASRVYFITPVLNPQVEAQAIGRARRISQKKPVTVETLVLRNSIEEIIVIRRKHMTQAEHSKVKDVLDDRKIFEWILNAKIIPMPDIEDGVPQTTRLAIPQYVFGRGFGRDLHPDEGLLADSPEGKKKVSTTQTNGAIRKSFKLVKGLKRPHSPSPAAATASENAADGAEASARPTKRRTRIAWVE</sequence>
<dbReference type="GO" id="GO:0016787">
    <property type="term" value="F:hydrolase activity"/>
    <property type="evidence" value="ECO:0007669"/>
    <property type="project" value="UniProtKB-KW"/>
</dbReference>
<dbReference type="Pfam" id="PF00176">
    <property type="entry name" value="SNF2-rel_dom"/>
    <property type="match status" value="1"/>
</dbReference>
<evidence type="ECO:0000313" key="7">
    <source>
        <dbReference type="Proteomes" id="UP001295740"/>
    </source>
</evidence>
<dbReference type="Pfam" id="PF00271">
    <property type="entry name" value="Helicase_C"/>
    <property type="match status" value="1"/>
</dbReference>
<evidence type="ECO:0000259" key="5">
    <source>
        <dbReference type="PROSITE" id="PS51194"/>
    </source>
</evidence>
<dbReference type="GO" id="GO:0005634">
    <property type="term" value="C:nucleus"/>
    <property type="evidence" value="ECO:0007669"/>
    <property type="project" value="TreeGrafter"/>
</dbReference>
<feature type="domain" description="Helicase C-terminal" evidence="5">
    <location>
        <begin position="887"/>
        <end position="1035"/>
    </location>
</feature>
<dbReference type="GO" id="GO:0005524">
    <property type="term" value="F:ATP binding"/>
    <property type="evidence" value="ECO:0007669"/>
    <property type="project" value="UniProtKB-KW"/>
</dbReference>
<evidence type="ECO:0000256" key="1">
    <source>
        <dbReference type="ARBA" id="ARBA00022741"/>
    </source>
</evidence>